<accession>A0ABM0JWM3</accession>
<proteinExistence type="predicted"/>
<name>A0ABM0JWM3_APLCA</name>
<keyword evidence="3" id="KW-1185">Reference proteome</keyword>
<dbReference type="PANTHER" id="PTHR21588">
    <property type="entry name" value="COILED-COIL-HELIX-COILED-COIL-HELIX DOMAIN CONTAINING 6"/>
    <property type="match status" value="1"/>
</dbReference>
<protein>
    <submittedName>
        <fullName evidence="4">MICOS complex subunit Mic19 isoform X1</fullName>
    </submittedName>
</protein>
<dbReference type="Proteomes" id="UP000694888">
    <property type="component" value="Unplaced"/>
</dbReference>
<dbReference type="RefSeq" id="XP_005103246.1">
    <property type="nucleotide sequence ID" value="XM_005103189.3"/>
</dbReference>
<evidence type="ECO:0000256" key="1">
    <source>
        <dbReference type="SAM" id="Coils"/>
    </source>
</evidence>
<dbReference type="InterPro" id="IPR052632">
    <property type="entry name" value="MICOS_subunit_Mic19"/>
</dbReference>
<dbReference type="GeneID" id="101851514"/>
<sequence>MGGSGSTTRRVVVEDAGDDVVKISEAVVRRLKGIPDRDNAGSDVPPPIPSPTSRPDQRLYSQEINQEVEDFYVQKLKELQERNAALQKQTNDQFAKAVKEVEEKFVNYTASPVCQDLQTKVLQCYQDNANEVLNCSAIVNAFSTCVDRARMAVTRHLVDAELDYSDHHERFPLKYTSRPPPLPECRQ</sequence>
<evidence type="ECO:0000313" key="3">
    <source>
        <dbReference type="Proteomes" id="UP000694888"/>
    </source>
</evidence>
<organism evidence="3 4">
    <name type="scientific">Aplysia californica</name>
    <name type="common">California sea hare</name>
    <dbReference type="NCBI Taxonomy" id="6500"/>
    <lineage>
        <taxon>Eukaryota</taxon>
        <taxon>Metazoa</taxon>
        <taxon>Spiralia</taxon>
        <taxon>Lophotrochozoa</taxon>
        <taxon>Mollusca</taxon>
        <taxon>Gastropoda</taxon>
        <taxon>Heterobranchia</taxon>
        <taxon>Euthyneura</taxon>
        <taxon>Tectipleura</taxon>
        <taxon>Aplysiida</taxon>
        <taxon>Aplysioidea</taxon>
        <taxon>Aplysiidae</taxon>
        <taxon>Aplysia</taxon>
    </lineage>
</organism>
<evidence type="ECO:0000256" key="2">
    <source>
        <dbReference type="SAM" id="MobiDB-lite"/>
    </source>
</evidence>
<reference evidence="4" key="1">
    <citation type="submission" date="2025-08" db="UniProtKB">
        <authorList>
            <consortium name="RefSeq"/>
        </authorList>
    </citation>
    <scope>IDENTIFICATION</scope>
</reference>
<dbReference type="PANTHER" id="PTHR21588:SF18">
    <property type="entry name" value="MICOS COMPLEX SUBUNIT MIC19"/>
    <property type="match status" value="1"/>
</dbReference>
<feature type="region of interest" description="Disordered" evidence="2">
    <location>
        <begin position="32"/>
        <end position="56"/>
    </location>
</feature>
<gene>
    <name evidence="4" type="primary">LOC101851514</name>
</gene>
<feature type="coiled-coil region" evidence="1">
    <location>
        <begin position="69"/>
        <end position="96"/>
    </location>
</feature>
<evidence type="ECO:0000313" key="4">
    <source>
        <dbReference type="RefSeq" id="XP_005103246.1"/>
    </source>
</evidence>
<keyword evidence="1" id="KW-0175">Coiled coil</keyword>